<proteinExistence type="predicted"/>
<keyword evidence="2" id="KW-0732">Signal</keyword>
<reference evidence="3 4" key="1">
    <citation type="submission" date="2020-04" db="EMBL/GenBank/DDBJ databases">
        <authorList>
            <person name="De Canck E."/>
        </authorList>
    </citation>
    <scope>NUCLEOTIDE SEQUENCE [LARGE SCALE GENOMIC DNA]</scope>
    <source>
        <strain evidence="3 4">LMG 3458</strain>
    </source>
</reference>
<dbReference type="AlphaFoldDB" id="A0A6S7A0G0"/>
<feature type="region of interest" description="Disordered" evidence="1">
    <location>
        <begin position="20"/>
        <end position="62"/>
    </location>
</feature>
<evidence type="ECO:0000256" key="2">
    <source>
        <dbReference type="SAM" id="SignalP"/>
    </source>
</evidence>
<protein>
    <recommendedName>
        <fullName evidence="5">Lipoprotein</fullName>
    </recommendedName>
</protein>
<evidence type="ECO:0008006" key="5">
    <source>
        <dbReference type="Google" id="ProtNLM"/>
    </source>
</evidence>
<name>A0A6S7A0G0_9BURK</name>
<gene>
    <name evidence="3" type="ORF">LMG3458_02944</name>
</gene>
<dbReference type="RefSeq" id="WP_175193023.1">
    <property type="nucleotide sequence ID" value="NZ_CADIJO010000009.1"/>
</dbReference>
<evidence type="ECO:0000256" key="1">
    <source>
        <dbReference type="SAM" id="MobiDB-lite"/>
    </source>
</evidence>
<feature type="signal peptide" evidence="2">
    <location>
        <begin position="1"/>
        <end position="21"/>
    </location>
</feature>
<dbReference type="Proteomes" id="UP000494111">
    <property type="component" value="Unassembled WGS sequence"/>
</dbReference>
<feature type="compositionally biased region" description="Low complexity" evidence="1">
    <location>
        <begin position="28"/>
        <end position="37"/>
    </location>
</feature>
<accession>A0A6S7A0G0</accession>
<organism evidence="3 4">
    <name type="scientific">Achromobacter deleyi</name>
    <dbReference type="NCBI Taxonomy" id="1353891"/>
    <lineage>
        <taxon>Bacteria</taxon>
        <taxon>Pseudomonadati</taxon>
        <taxon>Pseudomonadota</taxon>
        <taxon>Betaproteobacteria</taxon>
        <taxon>Burkholderiales</taxon>
        <taxon>Alcaligenaceae</taxon>
        <taxon>Achromobacter</taxon>
    </lineage>
</organism>
<evidence type="ECO:0000313" key="4">
    <source>
        <dbReference type="Proteomes" id="UP000494111"/>
    </source>
</evidence>
<sequence length="62" mass="6344">MKLVTTAGLVLAILLAGCTMTPGGGSSASGQKSSMRSDPANYHADNFGEPDNTPFQGVYPGR</sequence>
<dbReference type="EMBL" id="CADIJO010000009">
    <property type="protein sequence ID" value="CAB3706265.1"/>
    <property type="molecule type" value="Genomic_DNA"/>
</dbReference>
<feature type="chain" id="PRO_5028969311" description="Lipoprotein" evidence="2">
    <location>
        <begin position="22"/>
        <end position="62"/>
    </location>
</feature>
<evidence type="ECO:0000313" key="3">
    <source>
        <dbReference type="EMBL" id="CAB3706265.1"/>
    </source>
</evidence>
<dbReference type="PROSITE" id="PS51257">
    <property type="entry name" value="PROKAR_LIPOPROTEIN"/>
    <property type="match status" value="1"/>
</dbReference>